<dbReference type="InterPro" id="IPR036390">
    <property type="entry name" value="WH_DNA-bd_sf"/>
</dbReference>
<dbReference type="InterPro" id="IPR039422">
    <property type="entry name" value="MarR/SlyA-like"/>
</dbReference>
<dbReference type="PANTHER" id="PTHR33164">
    <property type="entry name" value="TRANSCRIPTIONAL REGULATOR, MARR FAMILY"/>
    <property type="match status" value="1"/>
</dbReference>
<sequence length="146" mass="15409">MDRDKLMDALVGQALPEWAIEVVSLNSVVAAQLGVTDTDVQCLHVLGQYGPATPGALARQVNLTSGSASRMIDRLESAGCVRRVPDAADRRKVLIEPTEEGLARVAAAYAGLVERTRADLSGFSDAELATVLRFVRSAASSTAASR</sequence>
<protein>
    <recommendedName>
        <fullName evidence="1">HTH marR-type domain-containing protein</fullName>
    </recommendedName>
</protein>
<dbReference type="InterPro" id="IPR036388">
    <property type="entry name" value="WH-like_DNA-bd_sf"/>
</dbReference>
<dbReference type="SUPFAM" id="SSF46785">
    <property type="entry name" value="Winged helix' DNA-binding domain"/>
    <property type="match status" value="1"/>
</dbReference>
<dbReference type="InterPro" id="IPR000835">
    <property type="entry name" value="HTH_MarR-typ"/>
</dbReference>
<keyword evidence="3" id="KW-1185">Reference proteome</keyword>
<proteinExistence type="predicted"/>
<dbReference type="PROSITE" id="PS50995">
    <property type="entry name" value="HTH_MARR_2"/>
    <property type="match status" value="1"/>
</dbReference>
<dbReference type="Gene3D" id="1.10.10.10">
    <property type="entry name" value="Winged helix-like DNA-binding domain superfamily/Winged helix DNA-binding domain"/>
    <property type="match status" value="1"/>
</dbReference>
<evidence type="ECO:0000313" key="3">
    <source>
        <dbReference type="Proteomes" id="UP001501578"/>
    </source>
</evidence>
<comment type="caution">
    <text evidence="2">The sequence shown here is derived from an EMBL/GenBank/DDBJ whole genome shotgun (WGS) entry which is preliminary data.</text>
</comment>
<organism evidence="2 3">
    <name type="scientific">Nonomuraea longicatena</name>
    <dbReference type="NCBI Taxonomy" id="83682"/>
    <lineage>
        <taxon>Bacteria</taxon>
        <taxon>Bacillati</taxon>
        <taxon>Actinomycetota</taxon>
        <taxon>Actinomycetes</taxon>
        <taxon>Streptosporangiales</taxon>
        <taxon>Streptosporangiaceae</taxon>
        <taxon>Nonomuraea</taxon>
    </lineage>
</organism>
<reference evidence="2 3" key="1">
    <citation type="journal article" date="2019" name="Int. J. Syst. Evol. Microbiol.">
        <title>The Global Catalogue of Microorganisms (GCM) 10K type strain sequencing project: providing services to taxonomists for standard genome sequencing and annotation.</title>
        <authorList>
            <consortium name="The Broad Institute Genomics Platform"/>
            <consortium name="The Broad Institute Genome Sequencing Center for Infectious Disease"/>
            <person name="Wu L."/>
            <person name="Ma J."/>
        </authorList>
    </citation>
    <scope>NUCLEOTIDE SEQUENCE [LARGE SCALE GENOMIC DNA]</scope>
    <source>
        <strain evidence="2 3">JCM 11136</strain>
    </source>
</reference>
<dbReference type="PRINTS" id="PR00598">
    <property type="entry name" value="HTHMARR"/>
</dbReference>
<dbReference type="Pfam" id="PF01047">
    <property type="entry name" value="MarR"/>
    <property type="match status" value="1"/>
</dbReference>
<evidence type="ECO:0000313" key="2">
    <source>
        <dbReference type="EMBL" id="GAA0954143.1"/>
    </source>
</evidence>
<dbReference type="SMART" id="SM00347">
    <property type="entry name" value="HTH_MARR"/>
    <property type="match status" value="1"/>
</dbReference>
<dbReference type="PANTHER" id="PTHR33164:SF106">
    <property type="entry name" value="TRANSCRIPTIONAL REGULATORY PROTEIN"/>
    <property type="match status" value="1"/>
</dbReference>
<gene>
    <name evidence="2" type="ORF">GCM10009560_77820</name>
</gene>
<dbReference type="Proteomes" id="UP001501578">
    <property type="component" value="Unassembled WGS sequence"/>
</dbReference>
<dbReference type="EMBL" id="BAAAHQ010000063">
    <property type="protein sequence ID" value="GAA0954143.1"/>
    <property type="molecule type" value="Genomic_DNA"/>
</dbReference>
<dbReference type="RefSeq" id="WP_343955350.1">
    <property type="nucleotide sequence ID" value="NZ_BAAAHQ010000063.1"/>
</dbReference>
<accession>A0ABN1RAR0</accession>
<evidence type="ECO:0000259" key="1">
    <source>
        <dbReference type="PROSITE" id="PS50995"/>
    </source>
</evidence>
<name>A0ABN1RAR0_9ACTN</name>
<feature type="domain" description="HTH marR-type" evidence="1">
    <location>
        <begin position="1"/>
        <end position="140"/>
    </location>
</feature>